<sequence length="192" mass="22338">MPELSNPILKGAHAIFNNITRNVVLYSSDMIPIDHQGRIFSNELKEALGIPIEIKNFYEYTISLGSDYSRLKMLTIISACSDVEFLLKHFIENYYDITENKTKNFYQRLDDVNRNVFIKKGVDLNNEVFYKKIKLAFQVRHISIHNMGFIDEGFNQKTGLNLPINSKFEINNIFINESFDAIEELILFLDTL</sequence>
<dbReference type="AlphaFoldDB" id="A0A167ZJV8"/>
<protein>
    <recommendedName>
        <fullName evidence="3">RiboL-PSP-HEPN domain-containing protein</fullName>
    </recommendedName>
</protein>
<evidence type="ECO:0000313" key="2">
    <source>
        <dbReference type="Proteomes" id="UP000077164"/>
    </source>
</evidence>
<dbReference type="EMBL" id="LVJE01000003">
    <property type="protein sequence ID" value="OAB30524.1"/>
    <property type="molecule type" value="Genomic_DNA"/>
</dbReference>
<comment type="caution">
    <text evidence="1">The sequence shown here is derived from an EMBL/GenBank/DDBJ whole genome shotgun (WGS) entry which is preliminary data.</text>
</comment>
<keyword evidence="2" id="KW-1185">Reference proteome</keyword>
<gene>
    <name evidence="1" type="ORF">FBFR_01630</name>
</gene>
<proteinExistence type="predicted"/>
<evidence type="ECO:0008006" key="3">
    <source>
        <dbReference type="Google" id="ProtNLM"/>
    </source>
</evidence>
<accession>A0A167ZJV8</accession>
<evidence type="ECO:0000313" key="1">
    <source>
        <dbReference type="EMBL" id="OAB30524.1"/>
    </source>
</evidence>
<dbReference type="Proteomes" id="UP000077164">
    <property type="component" value="Unassembled WGS sequence"/>
</dbReference>
<name>A0A167ZJV8_9FLAO</name>
<dbReference type="STRING" id="249352.SAMN05444395_1113"/>
<reference evidence="1 2" key="1">
    <citation type="submission" date="2016-03" db="EMBL/GenBank/DDBJ databases">
        <title>Draft genome sequence of Flavobacterium fryxellicola DSM 16209.</title>
        <authorList>
            <person name="Shin S.-K."/>
            <person name="Yi H."/>
        </authorList>
    </citation>
    <scope>NUCLEOTIDE SEQUENCE [LARGE SCALE GENOMIC DNA]</scope>
    <source>
        <strain evidence="1 2">DSM 16209</strain>
    </source>
</reference>
<dbReference type="OrthoDB" id="9554075at2"/>
<organism evidence="1 2">
    <name type="scientific">Flavobacterium fryxellicola</name>
    <dbReference type="NCBI Taxonomy" id="249352"/>
    <lineage>
        <taxon>Bacteria</taxon>
        <taxon>Pseudomonadati</taxon>
        <taxon>Bacteroidota</taxon>
        <taxon>Flavobacteriia</taxon>
        <taxon>Flavobacteriales</taxon>
        <taxon>Flavobacteriaceae</taxon>
        <taxon>Flavobacterium</taxon>
    </lineage>
</organism>
<dbReference type="RefSeq" id="WP_066076071.1">
    <property type="nucleotide sequence ID" value="NZ_FRDK01000011.1"/>
</dbReference>